<accession>A0A0W0YWH0</accession>
<proteinExistence type="predicted"/>
<sequence length="299" mass="32411">MLVRILVFWGFINVVFAGPWMTGPLLAPSGKTIPPGDINIEPYAFYTEYPQGFKNFEVVPIVSFGISNFLDIQMSLPYDYSWVNGAHGSGIGDYSLALGVQLLRQGDNNSWPDVRLMFQEIFPTGRFERLSDAKMGTDQTGSGANTTLVSLNFQRLTSLPRDHYLRTRLSLAAATSSKVHVVGRNTFGGTRDTTGVVDPGNNYAIDLAFEYALTQHWVPVFEVLYTKSTASNFDGNPGFTPGGTVASIGGSGGEQTSLAPALEYNFSANLGVIVGVWFSVKGPQAAKFTTGTIAVNYFI</sequence>
<keyword evidence="2" id="KW-1185">Reference proteome</keyword>
<dbReference type="PATRIC" id="fig|452.5.peg.3110"/>
<name>A0A0W0YWH0_LEGSP</name>
<dbReference type="OrthoDB" id="7240756at2"/>
<organism evidence="1 2">
    <name type="scientific">Legionella spiritensis</name>
    <dbReference type="NCBI Taxonomy" id="452"/>
    <lineage>
        <taxon>Bacteria</taxon>
        <taxon>Pseudomonadati</taxon>
        <taxon>Pseudomonadota</taxon>
        <taxon>Gammaproteobacteria</taxon>
        <taxon>Legionellales</taxon>
        <taxon>Legionellaceae</taxon>
        <taxon>Legionella</taxon>
    </lineage>
</organism>
<evidence type="ECO:0000313" key="1">
    <source>
        <dbReference type="EMBL" id="KTD61188.1"/>
    </source>
</evidence>
<dbReference type="STRING" id="452.Lspi_2808"/>
<evidence type="ECO:0000313" key="2">
    <source>
        <dbReference type="Proteomes" id="UP000054877"/>
    </source>
</evidence>
<comment type="caution">
    <text evidence="1">The sequence shown here is derived from an EMBL/GenBank/DDBJ whole genome shotgun (WGS) entry which is preliminary data.</text>
</comment>
<dbReference type="AlphaFoldDB" id="A0A0W0YWH0"/>
<protein>
    <submittedName>
        <fullName evidence="1">Fe-S protein</fullName>
    </submittedName>
</protein>
<dbReference type="Proteomes" id="UP000054877">
    <property type="component" value="Unassembled WGS sequence"/>
</dbReference>
<dbReference type="RefSeq" id="WP_058484715.1">
    <property type="nucleotide sequence ID" value="NZ_CAAAII010000004.1"/>
</dbReference>
<gene>
    <name evidence="1" type="ORF">Lspi_2808</name>
</gene>
<dbReference type="EMBL" id="LNYX01000034">
    <property type="protein sequence ID" value="KTD61188.1"/>
    <property type="molecule type" value="Genomic_DNA"/>
</dbReference>
<reference evidence="1 2" key="1">
    <citation type="submission" date="2015-11" db="EMBL/GenBank/DDBJ databases">
        <title>Genomic analysis of 38 Legionella species identifies large and diverse effector repertoires.</title>
        <authorList>
            <person name="Burstein D."/>
            <person name="Amaro F."/>
            <person name="Zusman T."/>
            <person name="Lifshitz Z."/>
            <person name="Cohen O."/>
            <person name="Gilbert J.A."/>
            <person name="Pupko T."/>
            <person name="Shuman H.A."/>
            <person name="Segal G."/>
        </authorList>
    </citation>
    <scope>NUCLEOTIDE SEQUENCE [LARGE SCALE GENOMIC DNA]</scope>
    <source>
        <strain evidence="1 2">Mt.St.Helens-9</strain>
    </source>
</reference>